<dbReference type="Proteomes" id="UP001165205">
    <property type="component" value="Unassembled WGS sequence"/>
</dbReference>
<dbReference type="EMBL" id="BSYA01000389">
    <property type="protein sequence ID" value="GMG39029.1"/>
    <property type="molecule type" value="Genomic_DNA"/>
</dbReference>
<gene>
    <name evidence="2" type="ORF">Aory04_001357900</name>
</gene>
<dbReference type="AlphaFoldDB" id="A0AAN5C5I5"/>
<reference evidence="2" key="1">
    <citation type="submission" date="2023-04" db="EMBL/GenBank/DDBJ databases">
        <title>Aspergillus oryzae NBRC 4228.</title>
        <authorList>
            <person name="Ichikawa N."/>
            <person name="Sato H."/>
            <person name="Tonouchi N."/>
        </authorList>
    </citation>
    <scope>NUCLEOTIDE SEQUENCE</scope>
    <source>
        <strain evidence="2">NBRC 4228</strain>
    </source>
</reference>
<feature type="region of interest" description="Disordered" evidence="1">
    <location>
        <begin position="1"/>
        <end position="88"/>
    </location>
</feature>
<evidence type="ECO:0000313" key="2">
    <source>
        <dbReference type="EMBL" id="GMG39029.1"/>
    </source>
</evidence>
<evidence type="ECO:0000256" key="1">
    <source>
        <dbReference type="SAM" id="MobiDB-lite"/>
    </source>
</evidence>
<feature type="compositionally biased region" description="Basic and acidic residues" evidence="1">
    <location>
        <begin position="13"/>
        <end position="30"/>
    </location>
</feature>
<feature type="compositionally biased region" description="Acidic residues" evidence="1">
    <location>
        <begin position="1"/>
        <end position="12"/>
    </location>
</feature>
<protein>
    <submittedName>
        <fullName evidence="2">Unnamed protein product</fullName>
    </submittedName>
</protein>
<proteinExistence type="predicted"/>
<comment type="caution">
    <text evidence="2">The sequence shown here is derived from an EMBL/GenBank/DDBJ whole genome shotgun (WGS) entry which is preliminary data.</text>
</comment>
<evidence type="ECO:0000313" key="3">
    <source>
        <dbReference type="Proteomes" id="UP001165205"/>
    </source>
</evidence>
<name>A0AAN5C5I5_ASPOZ</name>
<feature type="region of interest" description="Disordered" evidence="1">
    <location>
        <begin position="104"/>
        <end position="129"/>
    </location>
</feature>
<feature type="compositionally biased region" description="Polar residues" evidence="1">
    <location>
        <begin position="55"/>
        <end position="67"/>
    </location>
</feature>
<feature type="compositionally biased region" description="Low complexity" evidence="1">
    <location>
        <begin position="31"/>
        <end position="43"/>
    </location>
</feature>
<accession>A0AAN5C5I5</accession>
<sequence length="1148" mass="129413">MGDVPDSDVEMGDVERVSRRSAEGTPHEDPSAAGSPSLSGPAGRFPNTAEAEGQPVSTQPTAETATHWSHGPRVASPAVPLPPEDSARQEVLAEHLVKQLIRHRGCGHSQEEPGPIPEDQAGPRSPPAVPTVRLSEVVQEEYPDVLSRDGIAAYRPAWDEYFPVDRRRRLFSGVETIHAEDGGPGELQGIQPERTPPPQLDLEQDSDTAGRTFQVHFDIDSAGRFASSLAVARQGLYWVGVRPPVSNLTGSLHLDGVPVQFQDGDSGRWRRDRRPVHRIPHLPLGRVCGFEAVEIYILFPRLYHPTRKSFVITKDEYTLWMDEVFLPALHATYSESILQNLPVSAADAQARATAASAEQPMEHDKRPRVQLLQYGLRPELLDSLWQGVCARIEGQGLAQFRGMKLLLTCKNLKSRTQGPSWAAAQARFFAIWSEAVDVDFLTDDFYDIGREAILPQSRPAGEAGPPATFLSWRRCCLEGFSHWLEEVAATVEGGALSTAPDPIGVTTGPSQRAVRPTTRQQARPQGPPVSDHESDGDVEYTPAEADREGTGAVGEGPRPAKVRRRWRQEMYPFSLTRAMATLTIEPTRRSGLRKLGYLYSQHYNSGKALFAAGNHYVFSNPALDTLALDEGLIRAWQHVGRAVSHSPMALLRAYRYTKHRCHMALADSGHRAYGVREDHYRAVLSTHSDFLLFHDVFARMYSLREDRPRSALLLQLLVDLCLRAFRKDVFAVLAERSGTTQPVHRRQMEAALAGEVPLTVLGLRRVFQRRPLGDDFRFVESRSAKVHHIEVLFAWLWGWQGDGNNGDCNRTHWEKKPYRTYMRQCFDTIAQVYGLRQAREWRTTLQRTFIRTHWVLPYPSDRSFWSRATGTPGGNRFQTWLSVHPGLVEYYRATEPTDPAVRQSVVITPQDVPYLPVSGWQRAQSPMPLDIALPPIPTDLNAYLAAVADPAGPDTDLDIPLPAIGVLDGPIQQYILDHTPEKRILRSYQREETTAVSSIHSDSKWLIAHLENQVRVLRDAYLQRQRDLSIPFWRRVDSESPQYLFTAPAKVLEEDSDSENIRNKRTRAEKKHCRYEKDLRDTHRLVQEFMDLRQEMKIIKKTIPGAVSPAESKQELVKKHKVVHERANQIRKKLVVISKRVIEEPVEL</sequence>
<organism evidence="2 3">
    <name type="scientific">Aspergillus oryzae</name>
    <name type="common">Yellow koji mold</name>
    <dbReference type="NCBI Taxonomy" id="5062"/>
    <lineage>
        <taxon>Eukaryota</taxon>
        <taxon>Fungi</taxon>
        <taxon>Dikarya</taxon>
        <taxon>Ascomycota</taxon>
        <taxon>Pezizomycotina</taxon>
        <taxon>Eurotiomycetes</taxon>
        <taxon>Eurotiomycetidae</taxon>
        <taxon>Eurotiales</taxon>
        <taxon>Aspergillaceae</taxon>
        <taxon>Aspergillus</taxon>
        <taxon>Aspergillus subgen. Circumdati</taxon>
    </lineage>
</organism>
<feature type="region of interest" description="Disordered" evidence="1">
    <location>
        <begin position="495"/>
        <end position="561"/>
    </location>
</feature>